<comment type="caution">
    <text evidence="2">The sequence shown here is derived from an EMBL/GenBank/DDBJ whole genome shotgun (WGS) entry which is preliminary data.</text>
</comment>
<dbReference type="AlphaFoldDB" id="A0A9P4QB91"/>
<feature type="transmembrane region" description="Helical" evidence="1">
    <location>
        <begin position="121"/>
        <end position="139"/>
    </location>
</feature>
<keyword evidence="1" id="KW-0812">Transmembrane</keyword>
<protein>
    <submittedName>
        <fullName evidence="2">Uncharacterized protein</fullName>
    </submittedName>
</protein>
<feature type="transmembrane region" description="Helical" evidence="1">
    <location>
        <begin position="59"/>
        <end position="79"/>
    </location>
</feature>
<name>A0A9P4QB91_9PEZI</name>
<proteinExistence type="predicted"/>
<feature type="transmembrane region" description="Helical" evidence="1">
    <location>
        <begin position="512"/>
        <end position="533"/>
    </location>
</feature>
<keyword evidence="1" id="KW-1133">Transmembrane helix</keyword>
<evidence type="ECO:0000313" key="2">
    <source>
        <dbReference type="EMBL" id="KAF2722558.1"/>
    </source>
</evidence>
<reference evidence="2" key="1">
    <citation type="journal article" date="2020" name="Stud. Mycol.">
        <title>101 Dothideomycetes genomes: a test case for predicting lifestyles and emergence of pathogens.</title>
        <authorList>
            <person name="Haridas S."/>
            <person name="Albert R."/>
            <person name="Binder M."/>
            <person name="Bloem J."/>
            <person name="Labutti K."/>
            <person name="Salamov A."/>
            <person name="Andreopoulos B."/>
            <person name="Baker S."/>
            <person name="Barry K."/>
            <person name="Bills G."/>
            <person name="Bluhm B."/>
            <person name="Cannon C."/>
            <person name="Castanera R."/>
            <person name="Culley D."/>
            <person name="Daum C."/>
            <person name="Ezra D."/>
            <person name="Gonzalez J."/>
            <person name="Henrissat B."/>
            <person name="Kuo A."/>
            <person name="Liang C."/>
            <person name="Lipzen A."/>
            <person name="Lutzoni F."/>
            <person name="Magnuson J."/>
            <person name="Mondo S."/>
            <person name="Nolan M."/>
            <person name="Ohm R."/>
            <person name="Pangilinan J."/>
            <person name="Park H.-J."/>
            <person name="Ramirez L."/>
            <person name="Alfaro M."/>
            <person name="Sun H."/>
            <person name="Tritt A."/>
            <person name="Yoshinaga Y."/>
            <person name="Zwiers L.-H."/>
            <person name="Turgeon B."/>
            <person name="Goodwin S."/>
            <person name="Spatafora J."/>
            <person name="Crous P."/>
            <person name="Grigoriev I."/>
        </authorList>
    </citation>
    <scope>NUCLEOTIDE SEQUENCE</scope>
    <source>
        <strain evidence="2">CBS 116435</strain>
    </source>
</reference>
<accession>A0A9P4QB91</accession>
<gene>
    <name evidence="2" type="ORF">K431DRAFT_221544</name>
</gene>
<keyword evidence="3" id="KW-1185">Reference proteome</keyword>
<organism evidence="2 3">
    <name type="scientific">Polychaeton citri CBS 116435</name>
    <dbReference type="NCBI Taxonomy" id="1314669"/>
    <lineage>
        <taxon>Eukaryota</taxon>
        <taxon>Fungi</taxon>
        <taxon>Dikarya</taxon>
        <taxon>Ascomycota</taxon>
        <taxon>Pezizomycotina</taxon>
        <taxon>Dothideomycetes</taxon>
        <taxon>Dothideomycetidae</taxon>
        <taxon>Capnodiales</taxon>
        <taxon>Capnodiaceae</taxon>
        <taxon>Polychaeton</taxon>
    </lineage>
</organism>
<keyword evidence="1" id="KW-0472">Membrane</keyword>
<evidence type="ECO:0000313" key="3">
    <source>
        <dbReference type="Proteomes" id="UP000799441"/>
    </source>
</evidence>
<feature type="transmembrane region" description="Helical" evidence="1">
    <location>
        <begin position="21"/>
        <end position="39"/>
    </location>
</feature>
<dbReference type="Proteomes" id="UP000799441">
    <property type="component" value="Unassembled WGS sequence"/>
</dbReference>
<dbReference type="EMBL" id="MU003781">
    <property type="protein sequence ID" value="KAF2722558.1"/>
    <property type="molecule type" value="Genomic_DNA"/>
</dbReference>
<sequence>MPKPPTAHVAATETISAKLQIVAALAIPTLISTVNLGLTASSWHSTGSIYNAAIYHRSSIQFCVQILSSILGALQLYVVSSVIRFRANIHLQHNETTLDRLKLLSALWSARFDSDLPRSSAVLLCLFLAAVQIPAAIWASSISPVLTTAEANVAIATPHFDASSSLADLWSQGCRPGSACGNQTQIGQSSAGTITYLPWKSLTGLAIDVIAQASSRTTSAPNRTKLDRTGFTYRGRSYGVGSTLGLLPLFCREGDDCDLGVNVVNLKTSTFFENGYDTNVNCMFNASSELNLVQQGNVDVPGAGSVDVWQATGSLPNGNWDSFPTWGKSTECVMAANDAEGRYLYGFITAGDGYYTRLNTIQCEVNFLPARFQVDVDFLEKSINVTKTASDNSTSSPLDIDPSGKLRSNIFMQLSYMSVTLTTLYTSLFANAFHNNIVNVIARDGNSVTEDPSSSIPGTNDEILAGIQESIEASLDAFAGAFGAAQSMLAQEITPADTKVEFSVAKFGETSYVYGSFLFNAVLILLVTVELVLTRFWRRALKFNIFDVKSAIMAVASAHDEGLAEEAKSWNGDGSDLEVGKIRLWLQRGIPALTTVNRVQSRMYLLRSETSEQHEMMPGTMDN</sequence>
<evidence type="ECO:0000256" key="1">
    <source>
        <dbReference type="SAM" id="Phobius"/>
    </source>
</evidence>
<dbReference type="OrthoDB" id="529273at2759"/>